<accession>A0A3E4LLD8</accession>
<evidence type="ECO:0000313" key="5">
    <source>
        <dbReference type="Proteomes" id="UP000285832"/>
    </source>
</evidence>
<feature type="transmembrane region" description="Helical" evidence="1">
    <location>
        <begin position="94"/>
        <end position="117"/>
    </location>
</feature>
<dbReference type="InterPro" id="IPR025699">
    <property type="entry name" value="ABC2_memb-like"/>
</dbReference>
<feature type="transmembrane region" description="Helical" evidence="1">
    <location>
        <begin position="21"/>
        <end position="37"/>
    </location>
</feature>
<dbReference type="AlphaFoldDB" id="A0A3E4LLD8"/>
<keyword evidence="1" id="KW-0812">Transmembrane</keyword>
<evidence type="ECO:0000256" key="1">
    <source>
        <dbReference type="SAM" id="Phobius"/>
    </source>
</evidence>
<reference evidence="4 5" key="1">
    <citation type="submission" date="2018-08" db="EMBL/GenBank/DDBJ databases">
        <title>A genome reference for cultivated species of the human gut microbiota.</title>
        <authorList>
            <person name="Zou Y."/>
            <person name="Xue W."/>
            <person name="Luo G."/>
        </authorList>
    </citation>
    <scope>NUCLEOTIDE SEQUENCE [LARGE SCALE GENOMIC DNA]</scope>
    <source>
        <strain evidence="3 5">AM09-9</strain>
        <strain evidence="2 4">TF11-7</strain>
    </source>
</reference>
<name>A0A3E4LLD8_9FIRM</name>
<gene>
    <name evidence="3" type="ORF">DW116_10345</name>
    <name evidence="2" type="ORF">DXD17_10400</name>
</gene>
<proteinExistence type="predicted"/>
<keyword evidence="1" id="KW-0472">Membrane</keyword>
<feature type="transmembrane region" description="Helical" evidence="1">
    <location>
        <begin position="49"/>
        <end position="69"/>
    </location>
</feature>
<protein>
    <submittedName>
        <fullName evidence="2">ABC-2 transporter permease</fullName>
    </submittedName>
</protein>
<dbReference type="RefSeq" id="WP_117688397.1">
    <property type="nucleotide sequence ID" value="NZ_DXNI01000012.1"/>
</dbReference>
<evidence type="ECO:0000313" key="2">
    <source>
        <dbReference type="EMBL" id="RGK38228.1"/>
    </source>
</evidence>
<comment type="caution">
    <text evidence="2">The sequence shown here is derived from an EMBL/GenBank/DDBJ whole genome shotgun (WGS) entry which is preliminary data.</text>
</comment>
<sequence>MRTEMGLLLKDWGLLKSQGKGIIYVLIGGAALMVGALDNPKIDREESAAFLGVYIIVTMAVYFSNMLAYDEMDHGFLYLFSLPVTKKDYVREKYIFCISLDAAVWLLGLVITTVVSLTGSYGNDLKKMLFIITWGMIAGVVLIALIIPVRLKFDGEKGRLMIPVIALLLGGAGMLAGKVCGSLGVNPTEIFQKLDALSEGQLLGGGILFGVICLAISYVCSLRVLEKKEY</sequence>
<organism evidence="2 4">
    <name type="scientific">[Ruminococcus] lactaris</name>
    <dbReference type="NCBI Taxonomy" id="46228"/>
    <lineage>
        <taxon>Bacteria</taxon>
        <taxon>Bacillati</taxon>
        <taxon>Bacillota</taxon>
        <taxon>Clostridia</taxon>
        <taxon>Lachnospirales</taxon>
        <taxon>Lachnospiraceae</taxon>
        <taxon>Mediterraneibacter</taxon>
    </lineage>
</organism>
<keyword evidence="1" id="KW-1133">Transmembrane helix</keyword>
<feature type="transmembrane region" description="Helical" evidence="1">
    <location>
        <begin position="129"/>
        <end position="148"/>
    </location>
</feature>
<dbReference type="Proteomes" id="UP000260793">
    <property type="component" value="Unassembled WGS sequence"/>
</dbReference>
<feature type="transmembrane region" description="Helical" evidence="1">
    <location>
        <begin position="205"/>
        <end position="225"/>
    </location>
</feature>
<evidence type="ECO:0000313" key="4">
    <source>
        <dbReference type="Proteomes" id="UP000260793"/>
    </source>
</evidence>
<evidence type="ECO:0000313" key="3">
    <source>
        <dbReference type="EMBL" id="RHJ59922.1"/>
    </source>
</evidence>
<dbReference type="EMBL" id="QRMI01000028">
    <property type="protein sequence ID" value="RHJ59922.1"/>
    <property type="molecule type" value="Genomic_DNA"/>
</dbReference>
<dbReference type="EMBL" id="QSQN01000028">
    <property type="protein sequence ID" value="RGK38228.1"/>
    <property type="molecule type" value="Genomic_DNA"/>
</dbReference>
<dbReference type="Proteomes" id="UP000285832">
    <property type="component" value="Unassembled WGS sequence"/>
</dbReference>
<dbReference type="Pfam" id="PF13346">
    <property type="entry name" value="ABC2_membrane_5"/>
    <property type="match status" value="1"/>
</dbReference>
<feature type="transmembrane region" description="Helical" evidence="1">
    <location>
        <begin position="160"/>
        <end position="185"/>
    </location>
</feature>